<reference evidence="10 11" key="1">
    <citation type="submission" date="2024-03" db="EMBL/GenBank/DDBJ databases">
        <title>A high-quality draft genome sequence of Diaporthe vaccinii, a causative agent of upright dieback and viscid rot disease in cranberry plants.</title>
        <authorList>
            <person name="Sarrasin M."/>
            <person name="Lang B.F."/>
            <person name="Burger G."/>
        </authorList>
    </citation>
    <scope>NUCLEOTIDE SEQUENCE [LARGE SCALE GENOMIC DNA]</scope>
    <source>
        <strain evidence="10 11">IS7</strain>
    </source>
</reference>
<protein>
    <recommendedName>
        <fullName evidence="9">C2H2-type domain-containing protein</fullName>
    </recommendedName>
</protein>
<accession>A0ABR4F135</accession>
<evidence type="ECO:0000256" key="3">
    <source>
        <dbReference type="ARBA" id="ARBA00022737"/>
    </source>
</evidence>
<dbReference type="PROSITE" id="PS50157">
    <property type="entry name" value="ZINC_FINGER_C2H2_2"/>
    <property type="match status" value="5"/>
</dbReference>
<sequence length="771" mass="83170">MDDLVLSLAPFGNASVHEFSAHDDTCLIGAGCQGLGLVSRQNHRDNGATFSAIPYPTFTGFASHDVASPSPQSPNAGDTFPEAVTGKPQSRMPSDGCDDPDPTAPEMVSLVSRHEAPGPPPQNGELLEDYAPSEAESNASCDSQCSGSKGPCSAGTCDFVTACRDENCTRPVVEPDVAHSAFILQTMTSAKEASANLVSFQDQPNLYEQNMAEHTYPFNFAQEAGPGCPDPGSHATFAHLYQTQAQAHDSQQQLDQQGDLMQIDPFNIFALGPNPHCHAPALPGASGQNGMVNFQGHTNSSGSFPGECGVPFEDPLQASLHIQQHAQHGQLVPLMDQGFQYVQNMQLQHPNQPVLDFSGMENASAYGPSNNNFPQQAVTPGHQRGLFAFGNEQLPSPANQNLGHLASPNGASFHASASDAGQEVPNSPAGSCASGDSQMQDTAQSVCLWEQGPSKCGMVFENAQQLEVHVQAEHIENMPKADGGYVCGWAECGRRHKPFAQKSKVKRHMLTHTQYKPFKCDHCAQSFSAKQALTQHVLIHKNAKPLKCDICGKAFRQQSALTMHIRTHTHVKPLKCEICGTLFGESSNLSKHRRTHDAVGRHACPEPLCDKRFNRLDQCRRHLETVHKRRPEEVKHLVAPLTFRRESSARNSRSSSSSVAGSNKASRLPSQQASQSVQAAHEDFVPELATVKHFSGQENTGDMAAPMNSPSVLQYGQMSSENTHLLYSPPAGTGYNTMSMQQQPFAVGGAIPNGAPYNFNQPLQNFAGSAW</sequence>
<evidence type="ECO:0000256" key="7">
    <source>
        <dbReference type="PROSITE-ProRule" id="PRU00042"/>
    </source>
</evidence>
<dbReference type="SMART" id="SM00355">
    <property type="entry name" value="ZnF_C2H2"/>
    <property type="match status" value="6"/>
</dbReference>
<feature type="region of interest" description="Disordered" evidence="8">
    <location>
        <begin position="63"/>
        <end position="106"/>
    </location>
</feature>
<dbReference type="InterPro" id="IPR050331">
    <property type="entry name" value="Zinc_finger"/>
</dbReference>
<dbReference type="Proteomes" id="UP001600888">
    <property type="component" value="Unassembled WGS sequence"/>
</dbReference>
<feature type="region of interest" description="Disordered" evidence="8">
    <location>
        <begin position="397"/>
        <end position="436"/>
    </location>
</feature>
<dbReference type="PROSITE" id="PS00028">
    <property type="entry name" value="ZINC_FINGER_C2H2_1"/>
    <property type="match status" value="4"/>
</dbReference>
<evidence type="ECO:0000259" key="9">
    <source>
        <dbReference type="PROSITE" id="PS50157"/>
    </source>
</evidence>
<feature type="domain" description="C2H2-type" evidence="9">
    <location>
        <begin position="518"/>
        <end position="545"/>
    </location>
</feature>
<feature type="domain" description="C2H2-type" evidence="9">
    <location>
        <begin position="602"/>
        <end position="632"/>
    </location>
</feature>
<proteinExistence type="predicted"/>
<organism evidence="10 11">
    <name type="scientific">Diaporthe vaccinii</name>
    <dbReference type="NCBI Taxonomy" id="105482"/>
    <lineage>
        <taxon>Eukaryota</taxon>
        <taxon>Fungi</taxon>
        <taxon>Dikarya</taxon>
        <taxon>Ascomycota</taxon>
        <taxon>Pezizomycotina</taxon>
        <taxon>Sordariomycetes</taxon>
        <taxon>Sordariomycetidae</taxon>
        <taxon>Diaporthales</taxon>
        <taxon>Diaporthaceae</taxon>
        <taxon>Diaporthe</taxon>
        <taxon>Diaporthe eres species complex</taxon>
    </lineage>
</organism>
<feature type="domain" description="C2H2-type" evidence="9">
    <location>
        <begin position="490"/>
        <end position="517"/>
    </location>
</feature>
<keyword evidence="2" id="KW-0479">Metal-binding</keyword>
<dbReference type="EMBL" id="JBAWTH010000017">
    <property type="protein sequence ID" value="KAL2288251.1"/>
    <property type="molecule type" value="Genomic_DNA"/>
</dbReference>
<comment type="caution">
    <text evidence="10">The sequence shown here is derived from an EMBL/GenBank/DDBJ whole genome shotgun (WGS) entry which is preliminary data.</text>
</comment>
<keyword evidence="11" id="KW-1185">Reference proteome</keyword>
<evidence type="ECO:0000256" key="4">
    <source>
        <dbReference type="ARBA" id="ARBA00022771"/>
    </source>
</evidence>
<evidence type="ECO:0000256" key="5">
    <source>
        <dbReference type="ARBA" id="ARBA00022833"/>
    </source>
</evidence>
<evidence type="ECO:0000256" key="8">
    <source>
        <dbReference type="SAM" id="MobiDB-lite"/>
    </source>
</evidence>
<dbReference type="Gene3D" id="3.30.160.60">
    <property type="entry name" value="Classic Zinc Finger"/>
    <property type="match status" value="4"/>
</dbReference>
<feature type="compositionally biased region" description="Polar residues" evidence="8">
    <location>
        <begin position="424"/>
        <end position="436"/>
    </location>
</feature>
<evidence type="ECO:0000256" key="1">
    <source>
        <dbReference type="ARBA" id="ARBA00004123"/>
    </source>
</evidence>
<dbReference type="InterPro" id="IPR036236">
    <property type="entry name" value="Znf_C2H2_sf"/>
</dbReference>
<feature type="domain" description="C2H2-type" evidence="9">
    <location>
        <begin position="574"/>
        <end position="596"/>
    </location>
</feature>
<evidence type="ECO:0000256" key="2">
    <source>
        <dbReference type="ARBA" id="ARBA00022723"/>
    </source>
</evidence>
<name>A0ABR4F135_9PEZI</name>
<feature type="compositionally biased region" description="Low complexity" evidence="8">
    <location>
        <begin position="649"/>
        <end position="679"/>
    </location>
</feature>
<evidence type="ECO:0000313" key="10">
    <source>
        <dbReference type="EMBL" id="KAL2288251.1"/>
    </source>
</evidence>
<evidence type="ECO:0000313" key="11">
    <source>
        <dbReference type="Proteomes" id="UP001600888"/>
    </source>
</evidence>
<dbReference type="InterPro" id="IPR013087">
    <property type="entry name" value="Znf_C2H2_type"/>
</dbReference>
<keyword evidence="3" id="KW-0677">Repeat</keyword>
<feature type="region of interest" description="Disordered" evidence="8">
    <location>
        <begin position="644"/>
        <end position="679"/>
    </location>
</feature>
<keyword evidence="5" id="KW-0862">Zinc</keyword>
<keyword evidence="4 7" id="KW-0863">Zinc-finger</keyword>
<feature type="domain" description="C2H2-type" evidence="9">
    <location>
        <begin position="546"/>
        <end position="573"/>
    </location>
</feature>
<comment type="subcellular location">
    <subcellularLocation>
        <location evidence="1">Nucleus</location>
    </subcellularLocation>
</comment>
<dbReference type="Pfam" id="PF00096">
    <property type="entry name" value="zf-C2H2"/>
    <property type="match status" value="2"/>
</dbReference>
<dbReference type="SUPFAM" id="SSF57667">
    <property type="entry name" value="beta-beta-alpha zinc fingers"/>
    <property type="match status" value="3"/>
</dbReference>
<dbReference type="PANTHER" id="PTHR16515:SF66">
    <property type="entry name" value="C2H2-TYPE DOMAIN-CONTAINING PROTEIN"/>
    <property type="match status" value="1"/>
</dbReference>
<dbReference type="PANTHER" id="PTHR16515">
    <property type="entry name" value="PR DOMAIN ZINC FINGER PROTEIN"/>
    <property type="match status" value="1"/>
</dbReference>
<evidence type="ECO:0000256" key="6">
    <source>
        <dbReference type="ARBA" id="ARBA00023242"/>
    </source>
</evidence>
<keyword evidence="6" id="KW-0539">Nucleus</keyword>
<gene>
    <name evidence="10" type="ORF">FJTKL_04321</name>
</gene>